<evidence type="ECO:0008006" key="8">
    <source>
        <dbReference type="Google" id="ProtNLM"/>
    </source>
</evidence>
<reference evidence="6" key="1">
    <citation type="journal article" date="2020" name="ISME J.">
        <title>Gammaproteobacteria mediating utilization of methyl-, sulfur- and petroleum organic compounds in deep ocean hydrothermal plumes.</title>
        <authorList>
            <person name="Zhou Z."/>
            <person name="Liu Y."/>
            <person name="Pan J."/>
            <person name="Cron B.R."/>
            <person name="Toner B.M."/>
            <person name="Anantharaman K."/>
            <person name="Breier J.A."/>
            <person name="Dick G.J."/>
            <person name="Li M."/>
        </authorList>
    </citation>
    <scope>NUCLEOTIDE SEQUENCE</scope>
    <source>
        <strain evidence="6">SZUA-1435</strain>
    </source>
</reference>
<evidence type="ECO:0000256" key="4">
    <source>
        <dbReference type="ARBA" id="ARBA00022833"/>
    </source>
</evidence>
<accession>A0A832YXC5</accession>
<dbReference type="GO" id="GO:0008270">
    <property type="term" value="F:zinc ion binding"/>
    <property type="evidence" value="ECO:0007669"/>
    <property type="project" value="TreeGrafter"/>
</dbReference>
<keyword evidence="4" id="KW-0862">Zinc</keyword>
<dbReference type="Gene3D" id="3.40.140.10">
    <property type="entry name" value="Cytidine Deaminase, domain 2"/>
    <property type="match status" value="1"/>
</dbReference>
<gene>
    <name evidence="6" type="ORF">EYH02_01775</name>
</gene>
<dbReference type="PANTHER" id="PTHR34858:SF1">
    <property type="entry name" value="CYSO-CYSTEINE PEPTIDASE"/>
    <property type="match status" value="1"/>
</dbReference>
<dbReference type="EMBL" id="DQTV01000037">
    <property type="protein sequence ID" value="HIP56788.1"/>
    <property type="molecule type" value="Genomic_DNA"/>
</dbReference>
<dbReference type="AlphaFoldDB" id="A0A832YXC5"/>
<sequence length="144" mass="16522">MILVVNPEIIEDVEKVVINHDKLWKIVPSDVEEVVVLALAKKSGRKLEVLKFISCKNLSSDPSMFIADPSCVIHVLTLCKTMNCVPMIIHSHRVSCMPSEMDRESMKLWNTVWLIISTSRRVVCAWLIEQDAIRRIEIEYTDSQ</sequence>
<evidence type="ECO:0000256" key="2">
    <source>
        <dbReference type="ARBA" id="ARBA00022723"/>
    </source>
</evidence>
<comment type="caution">
    <text evidence="6">The sequence shown here is derived from an EMBL/GenBank/DDBJ whole genome shotgun (WGS) entry which is preliminary data.</text>
</comment>
<dbReference type="InterPro" id="IPR051929">
    <property type="entry name" value="VirAsm_ModProt"/>
</dbReference>
<keyword evidence="1" id="KW-0645">Protease</keyword>
<keyword evidence="2" id="KW-0479">Metal-binding</keyword>
<dbReference type="SUPFAM" id="SSF102712">
    <property type="entry name" value="JAB1/MPN domain"/>
    <property type="match status" value="1"/>
</dbReference>
<evidence type="ECO:0000313" key="6">
    <source>
        <dbReference type="EMBL" id="HIP56788.1"/>
    </source>
</evidence>
<name>A0A832YXC5_9CREN</name>
<protein>
    <recommendedName>
        <fullName evidence="8">JAB domain-containing protein</fullName>
    </recommendedName>
</protein>
<keyword evidence="3" id="KW-0378">Hydrolase</keyword>
<dbReference type="Proteomes" id="UP000605805">
    <property type="component" value="Unassembled WGS sequence"/>
</dbReference>
<dbReference type="GO" id="GO:0008235">
    <property type="term" value="F:metalloexopeptidase activity"/>
    <property type="evidence" value="ECO:0007669"/>
    <property type="project" value="TreeGrafter"/>
</dbReference>
<evidence type="ECO:0000256" key="5">
    <source>
        <dbReference type="ARBA" id="ARBA00023049"/>
    </source>
</evidence>
<keyword evidence="5" id="KW-0482">Metalloprotease</keyword>
<evidence type="ECO:0000313" key="7">
    <source>
        <dbReference type="Proteomes" id="UP000605805"/>
    </source>
</evidence>
<proteinExistence type="predicted"/>
<evidence type="ECO:0000256" key="3">
    <source>
        <dbReference type="ARBA" id="ARBA00022801"/>
    </source>
</evidence>
<dbReference type="PANTHER" id="PTHR34858">
    <property type="entry name" value="CYSO-CYSTEINE PEPTIDASE"/>
    <property type="match status" value="1"/>
</dbReference>
<dbReference type="GO" id="GO:0006508">
    <property type="term" value="P:proteolysis"/>
    <property type="evidence" value="ECO:0007669"/>
    <property type="project" value="UniProtKB-KW"/>
</dbReference>
<evidence type="ECO:0000256" key="1">
    <source>
        <dbReference type="ARBA" id="ARBA00022670"/>
    </source>
</evidence>
<organism evidence="6 7">
    <name type="scientific">Ignisphaera aggregans</name>
    <dbReference type="NCBI Taxonomy" id="334771"/>
    <lineage>
        <taxon>Archaea</taxon>
        <taxon>Thermoproteota</taxon>
        <taxon>Thermoprotei</taxon>
        <taxon>Desulfurococcales</taxon>
        <taxon>Desulfurococcaceae</taxon>
        <taxon>Ignisphaera</taxon>
    </lineage>
</organism>